<dbReference type="PANTHER" id="PTHR22550">
    <property type="entry name" value="SPORE GERMINATION PROTEIN"/>
    <property type="match status" value="1"/>
</dbReference>
<feature type="transmembrane region" description="Helical" evidence="3">
    <location>
        <begin position="303"/>
        <end position="323"/>
    </location>
</feature>
<dbReference type="KEGG" id="pib:BBD41_00315"/>
<dbReference type="RefSeq" id="WP_099476334.1">
    <property type="nucleotide sequence ID" value="NZ_CP016809.1"/>
</dbReference>
<comment type="similarity">
    <text evidence="1">Belongs to the GerABKA family.</text>
</comment>
<gene>
    <name evidence="4" type="ORF">BBD41_00315</name>
</gene>
<protein>
    <submittedName>
        <fullName evidence="4">Spore gernimation protein GerA</fullName>
    </submittedName>
</protein>
<dbReference type="PANTHER" id="PTHR22550:SF5">
    <property type="entry name" value="LEUCINE ZIPPER PROTEIN 4"/>
    <property type="match status" value="1"/>
</dbReference>
<keyword evidence="3" id="KW-1133">Transmembrane helix</keyword>
<feature type="transmembrane region" description="Helical" evidence="3">
    <location>
        <begin position="426"/>
        <end position="452"/>
    </location>
</feature>
<proteinExistence type="inferred from homology"/>
<evidence type="ECO:0000313" key="4">
    <source>
        <dbReference type="EMBL" id="ANY71158.1"/>
    </source>
</evidence>
<dbReference type="GO" id="GO:0009847">
    <property type="term" value="P:spore germination"/>
    <property type="evidence" value="ECO:0007669"/>
    <property type="project" value="InterPro"/>
</dbReference>
<dbReference type="GO" id="GO:0016020">
    <property type="term" value="C:membrane"/>
    <property type="evidence" value="ECO:0007669"/>
    <property type="project" value="InterPro"/>
</dbReference>
<organism evidence="4">
    <name type="scientific">Paenibacillus ihbetae</name>
    <dbReference type="NCBI Taxonomy" id="1870820"/>
    <lineage>
        <taxon>Bacteria</taxon>
        <taxon>Bacillati</taxon>
        <taxon>Bacillota</taxon>
        <taxon>Bacilli</taxon>
        <taxon>Bacillales</taxon>
        <taxon>Paenibacillaceae</taxon>
        <taxon>Paenibacillus</taxon>
    </lineage>
</organism>
<accession>A0A1B2DTX4</accession>
<dbReference type="InterPro" id="IPR050768">
    <property type="entry name" value="UPF0353/GerABKA_families"/>
</dbReference>
<dbReference type="EMBL" id="CP016809">
    <property type="protein sequence ID" value="ANY71158.1"/>
    <property type="molecule type" value="Genomic_DNA"/>
</dbReference>
<keyword evidence="2 3" id="KW-0472">Membrane</keyword>
<reference evidence="4" key="1">
    <citation type="submission" date="2016-08" db="EMBL/GenBank/DDBJ databases">
        <title>Complete Genome Seqeunce of Paenibacillus sp. nov. IHBB 9852 from high altitute lake of Indian trans-Himalayas.</title>
        <authorList>
            <person name="Kiran S."/>
            <person name="Swarnkar M.K."/>
            <person name="Rana A."/>
            <person name="Tewari R."/>
            <person name="Gulati A."/>
        </authorList>
    </citation>
    <scope>NUCLEOTIDE SEQUENCE [LARGE SCALE GENOMIC DNA]</scope>
    <source>
        <strain evidence="4">IHBB 9852</strain>
    </source>
</reference>
<dbReference type="AlphaFoldDB" id="A0A1B2DTX4"/>
<dbReference type="Pfam" id="PF03323">
    <property type="entry name" value="GerA"/>
    <property type="match status" value="1"/>
</dbReference>
<dbReference type="PIRSF" id="PIRSF005690">
    <property type="entry name" value="GerBA"/>
    <property type="match status" value="1"/>
</dbReference>
<evidence type="ECO:0000256" key="3">
    <source>
        <dbReference type="SAM" id="Phobius"/>
    </source>
</evidence>
<dbReference type="InterPro" id="IPR004995">
    <property type="entry name" value="Spore_Ger"/>
</dbReference>
<evidence type="ECO:0000256" key="2">
    <source>
        <dbReference type="ARBA" id="ARBA00023136"/>
    </source>
</evidence>
<feature type="transmembrane region" description="Helical" evidence="3">
    <location>
        <begin position="400"/>
        <end position="419"/>
    </location>
</feature>
<sequence length="507" mass="56745">MGKWKERLKSIFIEEDPLTSINDSEKDSETDSPNTLQSVEQQPLTLQHILDQFDDSADFVHNAYLGDRMHVMYFSHLVNEDRLERDCLPPLIQSENPLKHLEAQSMYKPVSAPKQCVEGILSGMAAIIFDHHAFLLDVIYPASRTVAESETETVIIGPHEAFTEQAYTNLSLIRKRVQSSHLKVIKLAVGEVTKSDVYVLYIKDIANPKFTKDVIKRIQDVEIDAIHDTNMLIQCIDDHPRSVFSQFLTTERPDTIASKLVSGRIVCLMDGSPTAFSAPSSFFEFFSSSDDYYQRWSIGTATLLLRFQALIITLVLTALYVSVTSFHYEMIPENLILTLTESRSKVPFPPIFEALLMETTIELLREAGARLPTKIGQTIGIVGGIVIGQAAVQAGLTSNILIIAVASSAIASFVIPNYVMSASFRLLRFLLIILAGLWGNLGLAIGMAWIVIHLSGLTSIGTSYLSPVAPFEPYDWRDVFLRMPFSMLGRRPSQARSKNKVKLKMRR</sequence>
<name>A0A1B2DTX4_9BACL</name>
<evidence type="ECO:0000256" key="1">
    <source>
        <dbReference type="ARBA" id="ARBA00005278"/>
    </source>
</evidence>
<keyword evidence="3" id="KW-0812">Transmembrane</keyword>